<protein>
    <submittedName>
        <fullName evidence="2">MBL fold metallo-hydrolase</fullName>
    </submittedName>
</protein>
<dbReference type="RefSeq" id="WP_123847460.1">
    <property type="nucleotide sequence ID" value="NZ_RPDH01000002.1"/>
</dbReference>
<name>A0A3N4PJQ5_9BACT</name>
<keyword evidence="2" id="KW-0378">Hydrolase</keyword>
<dbReference type="InterPro" id="IPR036866">
    <property type="entry name" value="RibonucZ/Hydroxyglut_hydro"/>
</dbReference>
<gene>
    <name evidence="2" type="ORF">EGT74_15530</name>
</gene>
<dbReference type="SMART" id="SM00849">
    <property type="entry name" value="Lactamase_B"/>
    <property type="match status" value="1"/>
</dbReference>
<comment type="caution">
    <text evidence="2">The sequence shown here is derived from an EMBL/GenBank/DDBJ whole genome shotgun (WGS) entry which is preliminary data.</text>
</comment>
<feature type="domain" description="Metallo-beta-lactamase" evidence="1">
    <location>
        <begin position="13"/>
        <end position="185"/>
    </location>
</feature>
<dbReference type="EMBL" id="RPDH01000002">
    <property type="protein sequence ID" value="RPE08456.1"/>
    <property type="molecule type" value="Genomic_DNA"/>
</dbReference>
<proteinExistence type="predicted"/>
<dbReference type="InterPro" id="IPR052533">
    <property type="entry name" value="WalJ/YycJ-like"/>
</dbReference>
<evidence type="ECO:0000313" key="3">
    <source>
        <dbReference type="Proteomes" id="UP000278351"/>
    </source>
</evidence>
<dbReference type="Gene3D" id="3.60.15.10">
    <property type="entry name" value="Ribonuclease Z/Hydroxyacylglutathione hydrolase-like"/>
    <property type="match status" value="1"/>
</dbReference>
<evidence type="ECO:0000259" key="1">
    <source>
        <dbReference type="SMART" id="SM00849"/>
    </source>
</evidence>
<dbReference type="InterPro" id="IPR001279">
    <property type="entry name" value="Metallo-B-lactamas"/>
</dbReference>
<dbReference type="Pfam" id="PF12706">
    <property type="entry name" value="Lactamase_B_2"/>
    <property type="match status" value="1"/>
</dbReference>
<accession>A0A3N4PJQ5</accession>
<dbReference type="SUPFAM" id="SSF56281">
    <property type="entry name" value="Metallo-hydrolase/oxidoreductase"/>
    <property type="match status" value="1"/>
</dbReference>
<keyword evidence="3" id="KW-1185">Reference proteome</keyword>
<dbReference type="GO" id="GO:0016787">
    <property type="term" value="F:hydrolase activity"/>
    <property type="evidence" value="ECO:0007669"/>
    <property type="project" value="UniProtKB-KW"/>
</dbReference>
<dbReference type="PANTHER" id="PTHR47619:SF1">
    <property type="entry name" value="EXODEOXYRIBONUCLEASE WALJ"/>
    <property type="match status" value="1"/>
</dbReference>
<dbReference type="AlphaFoldDB" id="A0A3N4PJQ5"/>
<evidence type="ECO:0000313" key="2">
    <source>
        <dbReference type="EMBL" id="RPE08456.1"/>
    </source>
</evidence>
<dbReference type="OrthoDB" id="9781189at2"/>
<dbReference type="Proteomes" id="UP000278351">
    <property type="component" value="Unassembled WGS sequence"/>
</dbReference>
<organism evidence="2 3">
    <name type="scientific">Chitinophaga lutea</name>
    <dbReference type="NCBI Taxonomy" id="2488634"/>
    <lineage>
        <taxon>Bacteria</taxon>
        <taxon>Pseudomonadati</taxon>
        <taxon>Bacteroidota</taxon>
        <taxon>Chitinophagia</taxon>
        <taxon>Chitinophagales</taxon>
        <taxon>Chitinophagaceae</taxon>
        <taxon>Chitinophaga</taxon>
    </lineage>
</organism>
<reference evidence="2 3" key="1">
    <citation type="submission" date="2018-11" db="EMBL/GenBank/DDBJ databases">
        <title>Chitinophaga lutea sp.nov., isolate from arsenic contaminated soil.</title>
        <authorList>
            <person name="Zong Y."/>
        </authorList>
    </citation>
    <scope>NUCLEOTIDE SEQUENCE [LARGE SCALE GENOMIC DNA]</scope>
    <source>
        <strain evidence="2 3">ZY74</strain>
    </source>
</reference>
<sequence>MSLFIASLNSGSNGNCYYVGNATEAVLIDAGISCRETERRMQRIGLDMGKVKALFVSHEHIDHIRGVPQLAKKYQLPVYITNTTLRHSGMALTGLPFRALEPVTVGNLEVVPFTKYHDAADPHSFLISCNGVRIGVFTDIGAPCDQLVHHFGKCHAAFLEANYDPHMLDTGRYPIYLKNRIRGGHGHLSNIQALELFNTCRPETLQLLLLAHLSRDNNSPELVHELFTRHANGVEIVVASRYEETKVYEVKAGVVPSSVNMTLRKEVLSVLAPARKVKKRHVPGSIQGMLGFPE</sequence>
<dbReference type="PANTHER" id="PTHR47619">
    <property type="entry name" value="METALLO-HYDROLASE YYCJ-RELATED"/>
    <property type="match status" value="1"/>
</dbReference>